<dbReference type="InterPro" id="IPR036273">
    <property type="entry name" value="CRAL/TRIO_N_dom_sf"/>
</dbReference>
<dbReference type="AlphaFoldDB" id="A0AAD8EAU2"/>
<dbReference type="InterPro" id="IPR001251">
    <property type="entry name" value="CRAL-TRIO_dom"/>
</dbReference>
<dbReference type="PRINTS" id="PR00180">
    <property type="entry name" value="CRETINALDHBP"/>
</dbReference>
<dbReference type="SMART" id="SM00516">
    <property type="entry name" value="SEC14"/>
    <property type="match status" value="1"/>
</dbReference>
<feature type="domain" description="CRAL-TRIO" evidence="1">
    <location>
        <begin position="158"/>
        <end position="255"/>
    </location>
</feature>
<dbReference type="GO" id="GO:1902936">
    <property type="term" value="F:phosphatidylinositol bisphosphate binding"/>
    <property type="evidence" value="ECO:0007669"/>
    <property type="project" value="TreeGrafter"/>
</dbReference>
<dbReference type="Gene3D" id="3.40.525.10">
    <property type="entry name" value="CRAL-TRIO lipid binding domain"/>
    <property type="match status" value="1"/>
</dbReference>
<proteinExistence type="predicted"/>
<organism evidence="2 3">
    <name type="scientific">Diploptera punctata</name>
    <name type="common">Pacific beetle cockroach</name>
    <dbReference type="NCBI Taxonomy" id="6984"/>
    <lineage>
        <taxon>Eukaryota</taxon>
        <taxon>Metazoa</taxon>
        <taxon>Ecdysozoa</taxon>
        <taxon>Arthropoda</taxon>
        <taxon>Hexapoda</taxon>
        <taxon>Insecta</taxon>
        <taxon>Pterygota</taxon>
        <taxon>Neoptera</taxon>
        <taxon>Polyneoptera</taxon>
        <taxon>Dictyoptera</taxon>
        <taxon>Blattodea</taxon>
        <taxon>Blaberoidea</taxon>
        <taxon>Blaberidae</taxon>
        <taxon>Diplopterinae</taxon>
        <taxon>Diploptera</taxon>
    </lineage>
</organism>
<protein>
    <recommendedName>
        <fullName evidence="1">CRAL-TRIO domain-containing protein</fullName>
    </recommendedName>
</protein>
<dbReference type="CDD" id="cd00170">
    <property type="entry name" value="SEC14"/>
    <property type="match status" value="1"/>
</dbReference>
<evidence type="ECO:0000313" key="3">
    <source>
        <dbReference type="Proteomes" id="UP001233999"/>
    </source>
</evidence>
<dbReference type="InterPro" id="IPR036865">
    <property type="entry name" value="CRAL-TRIO_dom_sf"/>
</dbReference>
<reference evidence="2" key="1">
    <citation type="journal article" date="2023" name="IScience">
        <title>Live-bearing cockroach genome reveals convergent evolutionary mechanisms linked to viviparity in insects and beyond.</title>
        <authorList>
            <person name="Fouks B."/>
            <person name="Harrison M.C."/>
            <person name="Mikhailova A.A."/>
            <person name="Marchal E."/>
            <person name="English S."/>
            <person name="Carruthers M."/>
            <person name="Jennings E.C."/>
            <person name="Chiamaka E.L."/>
            <person name="Frigard R.A."/>
            <person name="Pippel M."/>
            <person name="Attardo G.M."/>
            <person name="Benoit J.B."/>
            <person name="Bornberg-Bauer E."/>
            <person name="Tobe S.S."/>
        </authorList>
    </citation>
    <scope>NUCLEOTIDE SEQUENCE</scope>
    <source>
        <strain evidence="2">Stay&amp;Tobe</strain>
    </source>
</reference>
<dbReference type="Gene3D" id="1.10.8.20">
    <property type="entry name" value="N-terminal domain of phosphatidylinositol transfer protein sec14p"/>
    <property type="match status" value="1"/>
</dbReference>
<dbReference type="PROSITE" id="PS50191">
    <property type="entry name" value="CRAL_TRIO"/>
    <property type="match status" value="1"/>
</dbReference>
<dbReference type="GO" id="GO:0016020">
    <property type="term" value="C:membrane"/>
    <property type="evidence" value="ECO:0007669"/>
    <property type="project" value="TreeGrafter"/>
</dbReference>
<dbReference type="PANTHER" id="PTHR10174:SF224">
    <property type="entry name" value="RETINOL-BINDING PROTEIN PINTA"/>
    <property type="match status" value="1"/>
</dbReference>
<dbReference type="SUPFAM" id="SSF46938">
    <property type="entry name" value="CRAL/TRIO N-terminal domain"/>
    <property type="match status" value="1"/>
</dbReference>
<name>A0AAD8EAU2_DIPPU</name>
<dbReference type="Gene3D" id="1.20.5.1200">
    <property type="entry name" value="Alpha-tocopherol transfer"/>
    <property type="match status" value="1"/>
</dbReference>
<reference evidence="2" key="2">
    <citation type="submission" date="2023-05" db="EMBL/GenBank/DDBJ databases">
        <authorList>
            <person name="Fouks B."/>
        </authorList>
    </citation>
    <scope>NUCLEOTIDE SEQUENCE</scope>
    <source>
        <strain evidence="2">Stay&amp;Tobe</strain>
        <tissue evidence="2">Testes</tissue>
    </source>
</reference>
<dbReference type="Pfam" id="PF00650">
    <property type="entry name" value="CRAL_TRIO"/>
    <property type="match status" value="1"/>
</dbReference>
<dbReference type="SUPFAM" id="SSF52087">
    <property type="entry name" value="CRAL/TRIO domain"/>
    <property type="match status" value="1"/>
</dbReference>
<comment type="caution">
    <text evidence="2">The sequence shown here is derived from an EMBL/GenBank/DDBJ whole genome shotgun (WGS) entry which is preliminary data.</text>
</comment>
<keyword evidence="3" id="KW-1185">Reference proteome</keyword>
<dbReference type="EMBL" id="JASPKZ010007680">
    <property type="protein sequence ID" value="KAJ9583064.1"/>
    <property type="molecule type" value="Genomic_DNA"/>
</dbReference>
<accession>A0AAD8EAU2</accession>
<dbReference type="PANTHER" id="PTHR10174">
    <property type="entry name" value="ALPHA-TOCOPHEROL TRANSFER PROTEIN-RELATED"/>
    <property type="match status" value="1"/>
</dbReference>
<evidence type="ECO:0000313" key="2">
    <source>
        <dbReference type="EMBL" id="KAJ9583064.1"/>
    </source>
</evidence>
<gene>
    <name evidence="2" type="ORF">L9F63_022586</name>
</gene>
<dbReference type="Proteomes" id="UP001233999">
    <property type="component" value="Unassembled WGS sequence"/>
</dbReference>
<sequence length="308" mass="36357">MKEDALELPDQQLIENIWSEFGLNEQRIKEAVEILNEWLEQQPHLPRETDDARLERWLLRCKNSIEKTKQVLDLYYTLRTISPEFMTGWDTDSDWFHGIFRVMYVYPVRKLTPEGDRITIMGLFGTDGSEYEPIDLGKICLMGLEVRTCEDYWRSDILVFDFTNITIQHVSKITLTIIKKLGILILKGYKYRLKSAHLINVPPFAQIIINMVKSILKPKLIERIHFHGHDLTDMYTYIPKQLLPIEYGGEGGSQAENNVRWKLKLQSYREWFREHEKLKSDETKRPGKILRSDDIFGFDGSFRKLELD</sequence>
<evidence type="ECO:0000259" key="1">
    <source>
        <dbReference type="PROSITE" id="PS50191"/>
    </source>
</evidence>